<feature type="domain" description="Amine oxidase" evidence="2">
    <location>
        <begin position="35"/>
        <end position="488"/>
    </location>
</feature>
<dbReference type="InterPro" id="IPR002937">
    <property type="entry name" value="Amino_oxidase"/>
</dbReference>
<reference evidence="3" key="1">
    <citation type="submission" date="2022-05" db="EMBL/GenBank/DDBJ databases">
        <title>Genomic analysis of Brachybacterium sp. CBA3104.</title>
        <authorList>
            <person name="Roh S.W."/>
            <person name="Kim Y.B."/>
            <person name="Kim Y."/>
        </authorList>
    </citation>
    <scope>NUCLEOTIDE SEQUENCE</scope>
    <source>
        <strain evidence="3">CBA3104</strain>
    </source>
</reference>
<dbReference type="PANTHER" id="PTHR42923:SF43">
    <property type="entry name" value="AMINE OXIDASE"/>
    <property type="match status" value="1"/>
</dbReference>
<evidence type="ECO:0000313" key="4">
    <source>
        <dbReference type="Proteomes" id="UP001055868"/>
    </source>
</evidence>
<accession>A0ABY4N4K5</accession>
<evidence type="ECO:0000259" key="2">
    <source>
        <dbReference type="Pfam" id="PF01593"/>
    </source>
</evidence>
<protein>
    <submittedName>
        <fullName evidence="3">FAD-dependent oxidoreductase</fullName>
    </submittedName>
</protein>
<sequence length="516" mass="56564">MSARPGRDRRAVLHRGPAGREDAPSTDVVVIGGGIAGISAATVLAERGVHVHLLEARETWGGRARSWDLGDGRSMSRGFHAFFRQYYTLRRLLARADPSLAALRDIGDYPLQLADGPRDTFRGIPRTPPWSVAAFALRSDSFPLRELARVDVRRALDLLRVDFPGTFRALDGRSAQDVLDGLRFPHDARHLALEVFARSFFADPREFSGGELVGMFHAYFMGSAEGLIFDVPSDAYSPTLWDPLVERLRGLGADARTGVVVHGIDSLPRPASDGPGGAPGLVVRTAEGDLRTDAVVMAADPLSARGLLGSTAAAVPGWEGWLDRVSAQRNAPPFAVLRLWLDRPAAPDAPAFLGTSGFGPLDNVSVVDRFERTAHEWARHRGGSVVELHAYALDPAAEEAARDGRLRDELLRQMHRLHPELADARILHEQWLVEDDCPLVGTEPWDERAGVDTPDARIVVAGDWLRTREPVALMERAALTGVQAANSLLARWGVRGEDWWTVPMTGVLRRARSRRR</sequence>
<name>A0ABY4N4K5_9MICO</name>
<evidence type="ECO:0000313" key="3">
    <source>
        <dbReference type="EMBL" id="UQN28234.1"/>
    </source>
</evidence>
<proteinExistence type="predicted"/>
<dbReference type="RefSeq" id="WP_249477262.1">
    <property type="nucleotide sequence ID" value="NZ_CP097218.1"/>
</dbReference>
<evidence type="ECO:0000256" key="1">
    <source>
        <dbReference type="SAM" id="MobiDB-lite"/>
    </source>
</evidence>
<gene>
    <name evidence="3" type="ORF">M4486_11285</name>
</gene>
<dbReference type="Pfam" id="PF01593">
    <property type="entry name" value="Amino_oxidase"/>
    <property type="match status" value="1"/>
</dbReference>
<dbReference type="InterPro" id="IPR050464">
    <property type="entry name" value="Zeta_carotene_desat/Oxidored"/>
</dbReference>
<dbReference type="SUPFAM" id="SSF51905">
    <property type="entry name" value="FAD/NAD(P)-binding domain"/>
    <property type="match status" value="1"/>
</dbReference>
<feature type="region of interest" description="Disordered" evidence="1">
    <location>
        <begin position="1"/>
        <end position="25"/>
    </location>
</feature>
<dbReference type="EMBL" id="CP097218">
    <property type="protein sequence ID" value="UQN28234.1"/>
    <property type="molecule type" value="Genomic_DNA"/>
</dbReference>
<dbReference type="PANTHER" id="PTHR42923">
    <property type="entry name" value="PROTOPORPHYRINOGEN OXIDASE"/>
    <property type="match status" value="1"/>
</dbReference>
<feature type="compositionally biased region" description="Basic and acidic residues" evidence="1">
    <location>
        <begin position="1"/>
        <end position="11"/>
    </location>
</feature>
<dbReference type="Gene3D" id="3.50.50.60">
    <property type="entry name" value="FAD/NAD(P)-binding domain"/>
    <property type="match status" value="1"/>
</dbReference>
<organism evidence="3 4">
    <name type="scientific">Brachybacterium kimchii</name>
    <dbReference type="NCBI Taxonomy" id="2942909"/>
    <lineage>
        <taxon>Bacteria</taxon>
        <taxon>Bacillati</taxon>
        <taxon>Actinomycetota</taxon>
        <taxon>Actinomycetes</taxon>
        <taxon>Micrococcales</taxon>
        <taxon>Dermabacteraceae</taxon>
        <taxon>Brachybacterium</taxon>
    </lineage>
</organism>
<keyword evidence="4" id="KW-1185">Reference proteome</keyword>
<dbReference type="Proteomes" id="UP001055868">
    <property type="component" value="Chromosome"/>
</dbReference>
<dbReference type="InterPro" id="IPR036188">
    <property type="entry name" value="FAD/NAD-bd_sf"/>
</dbReference>